<dbReference type="PROSITE" id="PS00101">
    <property type="entry name" value="HEXAPEP_TRANSFERASES"/>
    <property type="match status" value="1"/>
</dbReference>
<evidence type="ECO:0000313" key="6">
    <source>
        <dbReference type="EMBL" id="TWR27566.1"/>
    </source>
</evidence>
<dbReference type="EMBL" id="VOEJ01000006">
    <property type="protein sequence ID" value="TWR27566.1"/>
    <property type="molecule type" value="Genomic_DNA"/>
</dbReference>
<name>A0A563U8B7_9SPHI</name>
<gene>
    <name evidence="6" type="ORF">FPZ43_13935</name>
</gene>
<dbReference type="OrthoDB" id="1334872at2"/>
<keyword evidence="7" id="KW-1185">Reference proteome</keyword>
<dbReference type="CDD" id="cd04647">
    <property type="entry name" value="LbH_MAT_like"/>
    <property type="match status" value="1"/>
</dbReference>
<comment type="similarity">
    <text evidence="1">Belongs to the transferase hexapeptide repeat family.</text>
</comment>
<feature type="domain" description="Glycosyltransferase 2-like" evidence="5">
    <location>
        <begin position="5"/>
        <end position="135"/>
    </location>
</feature>
<dbReference type="SUPFAM" id="SSF53448">
    <property type="entry name" value="Nucleotide-diphospho-sugar transferases"/>
    <property type="match status" value="1"/>
</dbReference>
<evidence type="ECO:0000256" key="3">
    <source>
        <dbReference type="ARBA" id="ARBA00022737"/>
    </source>
</evidence>
<dbReference type="GO" id="GO:0008374">
    <property type="term" value="F:O-acyltransferase activity"/>
    <property type="evidence" value="ECO:0007669"/>
    <property type="project" value="TreeGrafter"/>
</dbReference>
<dbReference type="InterPro" id="IPR018357">
    <property type="entry name" value="Hexapep_transf_CS"/>
</dbReference>
<keyword evidence="2 6" id="KW-0808">Transferase</keyword>
<accession>A0A563U8B7</accession>
<dbReference type="Pfam" id="PF00535">
    <property type="entry name" value="Glycos_transf_2"/>
    <property type="match status" value="1"/>
</dbReference>
<dbReference type="InterPro" id="IPR029044">
    <property type="entry name" value="Nucleotide-diphossugar_trans"/>
</dbReference>
<evidence type="ECO:0000259" key="5">
    <source>
        <dbReference type="Pfam" id="PF00535"/>
    </source>
</evidence>
<organism evidence="6 7">
    <name type="scientific">Mucilaginibacter pallidiroseus</name>
    <dbReference type="NCBI Taxonomy" id="2599295"/>
    <lineage>
        <taxon>Bacteria</taxon>
        <taxon>Pseudomonadati</taxon>
        <taxon>Bacteroidota</taxon>
        <taxon>Sphingobacteriia</taxon>
        <taxon>Sphingobacteriales</taxon>
        <taxon>Sphingobacteriaceae</taxon>
        <taxon>Mucilaginibacter</taxon>
    </lineage>
</organism>
<dbReference type="InterPro" id="IPR051159">
    <property type="entry name" value="Hexapeptide_acetyltransf"/>
</dbReference>
<dbReference type="RefSeq" id="WP_146382532.1">
    <property type="nucleotide sequence ID" value="NZ_VOEJ01000006.1"/>
</dbReference>
<dbReference type="InterPro" id="IPR011004">
    <property type="entry name" value="Trimer_LpxA-like_sf"/>
</dbReference>
<keyword evidence="4" id="KW-0012">Acyltransferase</keyword>
<sequence length="529" mass="59593">MVKLSICIPTYNRSAFLRSNLLSLFDQINDQENEVEVIISNNASTDDTDSVVAPYLHRANVTYQSQPVNLGAIKNILNVVERAKGEFCWIIGDDDFLMPGAVKNVLEVINKNSSIDFIYAKVTEIEIDEYLKYPQPFHTEMVTNNTGLQYKIIERWEKLLTPQYSIIFLGELMGSVFRRALWVSYKLEDLDEPYLSTLNTSYPHSVIFANTMIGRKAIYLETPSVLAMAGSRDWWHKLGYITLVHVKSLLALYKSRGVSLDIMMQCYDHFIKLSAPFALKFLFNSPKQDDNNVLLGKYYREMFSLNRRLLINESYKEVKKNAKHMQWHYKTRAVDYIRRLFIKSKKTDAVLNAEHIKALHIDIPNNYNINGVITFVNEGSIKIGNQFKANSGADHNMIGGDSVLRIIAAKRGAIINIGDNVGMSNCTIVAWKKVTIEDNVLIGGGVKIWDTNFHSLNPQVRTADYHLDHDIKTAPIHIKQYAFIGAGSIILKGVTIGENSVIGAGSVVVGDIPDNVIAGGNPCRVIKPL</sequence>
<keyword evidence="3" id="KW-0677">Repeat</keyword>
<dbReference type="CDD" id="cd00761">
    <property type="entry name" value="Glyco_tranf_GTA_type"/>
    <property type="match status" value="1"/>
</dbReference>
<comment type="caution">
    <text evidence="6">The sequence shown here is derived from an EMBL/GenBank/DDBJ whole genome shotgun (WGS) entry which is preliminary data.</text>
</comment>
<reference evidence="6 7" key="1">
    <citation type="submission" date="2019-07" db="EMBL/GenBank/DDBJ databases">
        <authorList>
            <person name="Kim J."/>
        </authorList>
    </citation>
    <scope>NUCLEOTIDE SEQUENCE [LARGE SCALE GENOMIC DNA]</scope>
    <source>
        <strain evidence="7">dk17</strain>
    </source>
</reference>
<evidence type="ECO:0000313" key="7">
    <source>
        <dbReference type="Proteomes" id="UP000320042"/>
    </source>
</evidence>
<dbReference type="Gene3D" id="3.90.550.10">
    <property type="entry name" value="Spore Coat Polysaccharide Biosynthesis Protein SpsA, Chain A"/>
    <property type="match status" value="1"/>
</dbReference>
<dbReference type="SUPFAM" id="SSF51161">
    <property type="entry name" value="Trimeric LpxA-like enzymes"/>
    <property type="match status" value="1"/>
</dbReference>
<evidence type="ECO:0000256" key="2">
    <source>
        <dbReference type="ARBA" id="ARBA00022679"/>
    </source>
</evidence>
<dbReference type="PANTHER" id="PTHR23416:SF23">
    <property type="entry name" value="ACETYLTRANSFERASE C18B11.09C-RELATED"/>
    <property type="match status" value="1"/>
</dbReference>
<protein>
    <submittedName>
        <fullName evidence="6">Glycosyltransferase</fullName>
    </submittedName>
</protein>
<evidence type="ECO:0000256" key="1">
    <source>
        <dbReference type="ARBA" id="ARBA00007274"/>
    </source>
</evidence>
<proteinExistence type="inferred from homology"/>
<dbReference type="PANTHER" id="PTHR23416">
    <property type="entry name" value="SIALIC ACID SYNTHASE-RELATED"/>
    <property type="match status" value="1"/>
</dbReference>
<dbReference type="InterPro" id="IPR001173">
    <property type="entry name" value="Glyco_trans_2-like"/>
</dbReference>
<dbReference type="Proteomes" id="UP000320042">
    <property type="component" value="Unassembled WGS sequence"/>
</dbReference>
<evidence type="ECO:0000256" key="4">
    <source>
        <dbReference type="ARBA" id="ARBA00023315"/>
    </source>
</evidence>
<dbReference type="AlphaFoldDB" id="A0A563U8B7"/>
<dbReference type="InterPro" id="IPR001451">
    <property type="entry name" value="Hexapep"/>
</dbReference>
<dbReference type="Pfam" id="PF00132">
    <property type="entry name" value="Hexapep"/>
    <property type="match status" value="1"/>
</dbReference>
<dbReference type="Gene3D" id="2.160.10.10">
    <property type="entry name" value="Hexapeptide repeat proteins"/>
    <property type="match status" value="1"/>
</dbReference>